<name>A0A5K7YJ98_9BACT</name>
<dbReference type="EMBL" id="AP021874">
    <property type="protein sequence ID" value="BBO68593.1"/>
    <property type="molecule type" value="Genomic_DNA"/>
</dbReference>
<dbReference type="EMBL" id="AP021874">
    <property type="protein sequence ID" value="BBO68598.1"/>
    <property type="molecule type" value="Genomic_DNA"/>
</dbReference>
<dbReference type="AlphaFoldDB" id="A0A5K7YJ98"/>
<dbReference type="KEGG" id="dalk:DSCA_25230"/>
<evidence type="ECO:0000313" key="3">
    <source>
        <dbReference type="Proteomes" id="UP000427906"/>
    </source>
</evidence>
<sequence length="96" mass="10753">MKGTLEVTDLFRGAYLLASGGNLAGVRVRRNGRKIATFLITGRDLDRLDSDYRCGRALVNPVQLRESLNHLRDVMFSKLRDPASRKGYAGTRESEI</sequence>
<dbReference type="KEGG" id="dalk:DSCA_25280"/>
<evidence type="ECO:0000313" key="1">
    <source>
        <dbReference type="EMBL" id="BBO68593.1"/>
    </source>
</evidence>
<keyword evidence="3" id="KW-1185">Reference proteome</keyword>
<gene>
    <name evidence="1" type="ORF">DSCA_25230</name>
    <name evidence="2" type="ORF">DSCA_25280</name>
</gene>
<dbReference type="Proteomes" id="UP000427906">
    <property type="component" value="Chromosome"/>
</dbReference>
<protein>
    <recommendedName>
        <fullName evidence="4">DUF5659 domain-containing protein</fullName>
    </recommendedName>
</protein>
<accession>A0A5K7YJ98</accession>
<reference evidence="1 3" key="1">
    <citation type="submission" date="2019-11" db="EMBL/GenBank/DDBJ databases">
        <title>Comparative genomics of hydrocarbon-degrading Desulfosarcina strains.</title>
        <authorList>
            <person name="Watanabe M."/>
            <person name="Kojima H."/>
            <person name="Fukui M."/>
        </authorList>
    </citation>
    <scope>NUCLEOTIDE SEQUENCE [LARGE SCALE GENOMIC DNA]</scope>
    <source>
        <strain evidence="1 3">PL12</strain>
    </source>
</reference>
<dbReference type="OrthoDB" id="5427015at2"/>
<evidence type="ECO:0000313" key="2">
    <source>
        <dbReference type="EMBL" id="BBO68598.1"/>
    </source>
</evidence>
<organism evidence="1 3">
    <name type="scientific">Desulfosarcina alkanivorans</name>
    <dbReference type="NCBI Taxonomy" id="571177"/>
    <lineage>
        <taxon>Bacteria</taxon>
        <taxon>Pseudomonadati</taxon>
        <taxon>Thermodesulfobacteriota</taxon>
        <taxon>Desulfobacteria</taxon>
        <taxon>Desulfobacterales</taxon>
        <taxon>Desulfosarcinaceae</taxon>
        <taxon>Desulfosarcina</taxon>
    </lineage>
</organism>
<dbReference type="RefSeq" id="WP_155316735.1">
    <property type="nucleotide sequence ID" value="NZ_AP021874.1"/>
</dbReference>
<evidence type="ECO:0008006" key="4">
    <source>
        <dbReference type="Google" id="ProtNLM"/>
    </source>
</evidence>
<proteinExistence type="predicted"/>